<reference evidence="1 2" key="1">
    <citation type="submission" date="2021-03" db="EMBL/GenBank/DDBJ databases">
        <title>Genomic Encyclopedia of Type Strains, Phase IV (KMG-IV): sequencing the most valuable type-strain genomes for metagenomic binning, comparative biology and taxonomic classification.</title>
        <authorList>
            <person name="Goeker M."/>
        </authorList>
    </citation>
    <scope>NUCLEOTIDE SEQUENCE [LARGE SCALE GENOMIC DNA]</scope>
    <source>
        <strain evidence="1 2">DSM 101872</strain>
    </source>
</reference>
<dbReference type="NCBIfam" id="TIGR01637">
    <property type="entry name" value="phage_arpU"/>
    <property type="match status" value="1"/>
</dbReference>
<name>A0ABS4MFZ4_9LACO</name>
<accession>A0ABS4MFZ4</accession>
<sequence length="148" mass="17330">MELLREIDEKETCKNVRKLLKKDLKRLQFMAGVKLVNLSSPTLDQAGGSHTNTGNHNEDKVINGIDVSIEIDAIVKTVQGIPEPYRTVLVDRYFTEKGYRERISRSRYEQNVYYKRLHAAEIAFADLFEYWQRKLHCSKIIDLHVYKD</sequence>
<dbReference type="InterPro" id="IPR006524">
    <property type="entry name" value="ArpU-like"/>
</dbReference>
<evidence type="ECO:0000313" key="1">
    <source>
        <dbReference type="EMBL" id="MBP2058612.1"/>
    </source>
</evidence>
<gene>
    <name evidence="1" type="ORF">J2Z60_001800</name>
</gene>
<dbReference type="Proteomes" id="UP001519292">
    <property type="component" value="Unassembled WGS sequence"/>
</dbReference>
<keyword evidence="2" id="KW-1185">Reference proteome</keyword>
<proteinExistence type="predicted"/>
<dbReference type="EMBL" id="JAGGLU010000012">
    <property type="protein sequence ID" value="MBP2058612.1"/>
    <property type="molecule type" value="Genomic_DNA"/>
</dbReference>
<comment type="caution">
    <text evidence="1">The sequence shown here is derived from an EMBL/GenBank/DDBJ whole genome shotgun (WGS) entry which is preliminary data.</text>
</comment>
<dbReference type="RefSeq" id="WP_209687344.1">
    <property type="nucleotide sequence ID" value="NZ_JAGGLU010000012.1"/>
</dbReference>
<evidence type="ECO:0000313" key="2">
    <source>
        <dbReference type="Proteomes" id="UP001519292"/>
    </source>
</evidence>
<protein>
    <submittedName>
        <fullName evidence="1">ArpU family phage transcriptional regulator</fullName>
    </submittedName>
</protein>
<organism evidence="1 2">
    <name type="scientific">Lactobacillus colini</name>
    <dbReference type="NCBI Taxonomy" id="1819254"/>
    <lineage>
        <taxon>Bacteria</taxon>
        <taxon>Bacillati</taxon>
        <taxon>Bacillota</taxon>
        <taxon>Bacilli</taxon>
        <taxon>Lactobacillales</taxon>
        <taxon>Lactobacillaceae</taxon>
        <taxon>Lactobacillus</taxon>
    </lineage>
</organism>